<organism evidence="1">
    <name type="scientific">metagenome</name>
    <dbReference type="NCBI Taxonomy" id="256318"/>
    <lineage>
        <taxon>unclassified sequences</taxon>
        <taxon>metagenomes</taxon>
    </lineage>
</organism>
<proteinExistence type="predicted"/>
<accession>A0A380TBP1</accession>
<dbReference type="EMBL" id="UIDG01000113">
    <property type="protein sequence ID" value="SUS05645.1"/>
    <property type="molecule type" value="Genomic_DNA"/>
</dbReference>
<gene>
    <name evidence="1" type="ORF">DF3PB_200006</name>
</gene>
<dbReference type="AlphaFoldDB" id="A0A380TBP1"/>
<name>A0A380TBP1_9ZZZZ</name>
<evidence type="ECO:0000313" key="1">
    <source>
        <dbReference type="EMBL" id="SUS05645.1"/>
    </source>
</evidence>
<protein>
    <submittedName>
        <fullName evidence="1">Uncharacterized protein</fullName>
    </submittedName>
</protein>
<sequence>MLGLRSSDEVRLGDRFMRVDDPVSVWTVRRLVDLPRLPLHAQLECSGPFHRRVLVSSVVLHDRRIYRAVNKAELQPKPSARSMAAELARPRGWRSLFGW</sequence>
<reference evidence="1" key="1">
    <citation type="submission" date="2018-07" db="EMBL/GenBank/DDBJ databases">
        <authorList>
            <person name="Quirk P.G."/>
            <person name="Krulwich T.A."/>
        </authorList>
    </citation>
    <scope>NUCLEOTIDE SEQUENCE</scope>
</reference>